<keyword evidence="1" id="KW-0808">Transferase</keyword>
<dbReference type="Pfam" id="PF07247">
    <property type="entry name" value="AATase"/>
    <property type="match status" value="1"/>
</dbReference>
<dbReference type="HOGENOM" id="CLU_023370_0_0_1"/>
<evidence type="ECO:0000313" key="2">
    <source>
        <dbReference type="Proteomes" id="UP000030143"/>
    </source>
</evidence>
<dbReference type="InterPro" id="IPR010828">
    <property type="entry name" value="Atf2/Sli1-like"/>
</dbReference>
<dbReference type="GeneID" id="27675907"/>
<dbReference type="STRING" id="27334.A0A0A2IYE0"/>
<dbReference type="InterPro" id="IPR023213">
    <property type="entry name" value="CAT-like_dom_sf"/>
</dbReference>
<comment type="caution">
    <text evidence="1">The sequence shown here is derived from an EMBL/GenBank/DDBJ whole genome shotgun (WGS) entry which is preliminary data.</text>
</comment>
<dbReference type="VEuPathDB" id="FungiDB:PEXP_013850"/>
<dbReference type="PANTHER" id="PTHR28037:SF1">
    <property type="entry name" value="ALCOHOL O-ACETYLTRANSFERASE 1-RELATED"/>
    <property type="match status" value="1"/>
</dbReference>
<dbReference type="SUPFAM" id="SSF52777">
    <property type="entry name" value="CoA-dependent acyltransferases"/>
    <property type="match status" value="2"/>
</dbReference>
<sequence length="502" mass="56711">MGEAKYKEPFVDAEPKFIHTQHADRYQREFNLLTRFGLQSNVIRVASYANLNEKAVLSKALLYPALRKVVQKYPELGMTYFSGPSEKKKSQHRCFLGVLPRINLDDHVEFLEIPPEEEKAGLTATIERYHGFWFDPSTKPLWRLVIVNGRHAMLVFDHFITDGRGSTFILDALLQALNSPTEDHLNSSIVEMTTEVKGYPEVDPVKLYGSGPSVLFAIASYICFWCIQFFYRGTDVFFCDARYQERHLVLSDPKKEDNLVTTKVHTLRLEADTMEKCLRACRKHQTSFTSLLHTLIKVSLAADFYPKAKFSHSETVVDVRPYLLKQERENTMSTAVSMISSFDWLSQFRQAGQSSDSMGQIPIDADALWELARKHKAHVVNDLHHKKSWMKAWLSIDLIGNDDEDYVSQLLPGLKVVQKSTFSVSNLGAFDGQSGPGPWTISNMEFSAGAIKAGYGPNLTFNVSGVRDAATVIHVSNEEGSLSSDFVASLLERIEKRLLAVI</sequence>
<dbReference type="PANTHER" id="PTHR28037">
    <property type="entry name" value="ALCOHOL O-ACETYLTRANSFERASE 1-RELATED"/>
    <property type="match status" value="1"/>
</dbReference>
<reference evidence="1 2" key="1">
    <citation type="journal article" date="2015" name="Mol. Plant Microbe Interact.">
        <title>Genome, transcriptome, and functional analyses of Penicillium expansum provide new insights into secondary metabolism and pathogenicity.</title>
        <authorList>
            <person name="Ballester A.R."/>
            <person name="Marcet-Houben M."/>
            <person name="Levin E."/>
            <person name="Sela N."/>
            <person name="Selma-Lazaro C."/>
            <person name="Carmona L."/>
            <person name="Wisniewski M."/>
            <person name="Droby S."/>
            <person name="Gonzalez-Candelas L."/>
            <person name="Gabaldon T."/>
        </authorList>
    </citation>
    <scope>NUCLEOTIDE SEQUENCE [LARGE SCALE GENOMIC DNA]</scope>
    <source>
        <strain evidence="1 2">MD-8</strain>
    </source>
</reference>
<dbReference type="Gene3D" id="3.30.559.10">
    <property type="entry name" value="Chloramphenicol acetyltransferase-like domain"/>
    <property type="match status" value="1"/>
</dbReference>
<dbReference type="RefSeq" id="XP_016596876.1">
    <property type="nucleotide sequence ID" value="XM_016740488.1"/>
</dbReference>
<dbReference type="InterPro" id="IPR052058">
    <property type="entry name" value="Alcohol_O-acetyltransferase"/>
</dbReference>
<dbReference type="Proteomes" id="UP000030143">
    <property type="component" value="Unassembled WGS sequence"/>
</dbReference>
<dbReference type="PhylomeDB" id="A0A0A2IYE0"/>
<gene>
    <name evidence="1" type="ORF">PEX2_032130</name>
</gene>
<dbReference type="EMBL" id="JQFZ01000226">
    <property type="protein sequence ID" value="KGO54436.1"/>
    <property type="molecule type" value="Genomic_DNA"/>
</dbReference>
<organism evidence="1 2">
    <name type="scientific">Penicillium expansum</name>
    <name type="common">Blue mold rot fungus</name>
    <dbReference type="NCBI Taxonomy" id="27334"/>
    <lineage>
        <taxon>Eukaryota</taxon>
        <taxon>Fungi</taxon>
        <taxon>Dikarya</taxon>
        <taxon>Ascomycota</taxon>
        <taxon>Pezizomycotina</taxon>
        <taxon>Eurotiomycetes</taxon>
        <taxon>Eurotiomycetidae</taxon>
        <taxon>Eurotiales</taxon>
        <taxon>Aspergillaceae</taxon>
        <taxon>Penicillium</taxon>
    </lineage>
</organism>
<name>A0A0A2IYE0_PENEN</name>
<evidence type="ECO:0000313" key="1">
    <source>
        <dbReference type="EMBL" id="KGO54436.1"/>
    </source>
</evidence>
<proteinExistence type="predicted"/>
<protein>
    <submittedName>
        <fullName evidence="1">Alcohol acetyltransferase</fullName>
    </submittedName>
</protein>
<accession>A0A0A2IYE0</accession>
<dbReference type="OrthoDB" id="2150604at2759"/>
<keyword evidence="2" id="KW-1185">Reference proteome</keyword>
<dbReference type="GO" id="GO:0008080">
    <property type="term" value="F:N-acetyltransferase activity"/>
    <property type="evidence" value="ECO:0007669"/>
    <property type="project" value="TreeGrafter"/>
</dbReference>
<dbReference type="AlphaFoldDB" id="A0A0A2IYE0"/>